<dbReference type="InterPro" id="IPR023772">
    <property type="entry name" value="DNA-bd_HTH_TetR-type_CS"/>
</dbReference>
<dbReference type="PROSITE" id="PS01081">
    <property type="entry name" value="HTH_TETR_1"/>
    <property type="match status" value="1"/>
</dbReference>
<gene>
    <name evidence="4" type="ORF">I568_02040</name>
</gene>
<evidence type="ECO:0000313" key="5">
    <source>
        <dbReference type="Proteomes" id="UP000014113"/>
    </source>
</evidence>
<feature type="DNA-binding region" description="H-T-H motif" evidence="2">
    <location>
        <begin position="29"/>
        <end position="48"/>
    </location>
</feature>
<dbReference type="Gene3D" id="1.10.357.10">
    <property type="entry name" value="Tetracycline Repressor, domain 2"/>
    <property type="match status" value="1"/>
</dbReference>
<dbReference type="Proteomes" id="UP000014113">
    <property type="component" value="Unassembled WGS sequence"/>
</dbReference>
<proteinExistence type="predicted"/>
<accession>S0K681</accession>
<evidence type="ECO:0000259" key="3">
    <source>
        <dbReference type="PROSITE" id="PS50977"/>
    </source>
</evidence>
<dbReference type="PROSITE" id="PS50977">
    <property type="entry name" value="HTH_TETR_2"/>
    <property type="match status" value="1"/>
</dbReference>
<keyword evidence="1 2" id="KW-0238">DNA-binding</keyword>
<dbReference type="PANTHER" id="PTHR43479:SF7">
    <property type="entry name" value="TETR-FAMILY TRANSCRIPTIONAL REGULATOR"/>
    <property type="match status" value="1"/>
</dbReference>
<dbReference type="Pfam" id="PF00440">
    <property type="entry name" value="TetR_N"/>
    <property type="match status" value="1"/>
</dbReference>
<dbReference type="eggNOG" id="COG1309">
    <property type="taxonomic scope" value="Bacteria"/>
</dbReference>
<dbReference type="InterPro" id="IPR001647">
    <property type="entry name" value="HTH_TetR"/>
</dbReference>
<evidence type="ECO:0000256" key="1">
    <source>
        <dbReference type="ARBA" id="ARBA00023125"/>
    </source>
</evidence>
<reference evidence="4 5" key="1">
    <citation type="submission" date="2013-03" db="EMBL/GenBank/DDBJ databases">
        <title>The Genome Sequence of Enterococcus columbae ATCC_51263 (PacBio/Illumina hybrid assembly).</title>
        <authorList>
            <consortium name="The Broad Institute Genomics Platform"/>
            <consortium name="The Broad Institute Genome Sequencing Center for Infectious Disease"/>
            <person name="Earl A."/>
            <person name="Russ C."/>
            <person name="Gilmore M."/>
            <person name="Surin D."/>
            <person name="Walker B."/>
            <person name="Young S."/>
            <person name="Zeng Q."/>
            <person name="Gargeya S."/>
            <person name="Fitzgerald M."/>
            <person name="Haas B."/>
            <person name="Abouelleil A."/>
            <person name="Allen A.W."/>
            <person name="Alvarado L."/>
            <person name="Arachchi H.M."/>
            <person name="Berlin A.M."/>
            <person name="Chapman S.B."/>
            <person name="Gainer-Dewar J."/>
            <person name="Goldberg J."/>
            <person name="Griggs A."/>
            <person name="Gujja S."/>
            <person name="Hansen M."/>
            <person name="Howarth C."/>
            <person name="Imamovic A."/>
            <person name="Ireland A."/>
            <person name="Larimer J."/>
            <person name="McCowan C."/>
            <person name="Murphy C."/>
            <person name="Pearson M."/>
            <person name="Poon T.W."/>
            <person name="Priest M."/>
            <person name="Roberts A."/>
            <person name="Saif S."/>
            <person name="Shea T."/>
            <person name="Sisk P."/>
            <person name="Sykes S."/>
            <person name="Wortman J."/>
            <person name="Nusbaum C."/>
            <person name="Birren B."/>
        </authorList>
    </citation>
    <scope>NUCLEOTIDE SEQUENCE [LARGE SCALE GENOMIC DNA]</scope>
    <source>
        <strain evidence="4 5">ATCC 51263</strain>
    </source>
</reference>
<dbReference type="EMBL" id="ASWJ01000009">
    <property type="protein sequence ID" value="EOW80340.1"/>
    <property type="molecule type" value="Genomic_DNA"/>
</dbReference>
<dbReference type="PANTHER" id="PTHR43479">
    <property type="entry name" value="ACREF/ENVCD OPERON REPRESSOR-RELATED"/>
    <property type="match status" value="1"/>
</dbReference>
<dbReference type="InterPro" id="IPR009057">
    <property type="entry name" value="Homeodomain-like_sf"/>
</dbReference>
<dbReference type="InterPro" id="IPR039532">
    <property type="entry name" value="TetR_C_Firmicutes"/>
</dbReference>
<feature type="domain" description="HTH tetR-type" evidence="3">
    <location>
        <begin position="6"/>
        <end position="66"/>
    </location>
</feature>
<dbReference type="InterPro" id="IPR050624">
    <property type="entry name" value="HTH-type_Tx_Regulator"/>
</dbReference>
<dbReference type="GO" id="GO:0003677">
    <property type="term" value="F:DNA binding"/>
    <property type="evidence" value="ECO:0007669"/>
    <property type="project" value="UniProtKB-UniRule"/>
</dbReference>
<dbReference type="STRING" id="1121865.OMW_01426"/>
<dbReference type="RefSeq" id="WP_016183566.1">
    <property type="nucleotide sequence ID" value="NZ_JXKI01000004.1"/>
</dbReference>
<sequence length="183" mass="21384">MDRRVKRTRKLILETFMDLLREKGFEKITVNDIADRADINRGTVYLHFLDKYDILEKCIDKYVDELLSQCSDNEDIHLQEDAMGRVFSYLEEHIELYKLLHENDKYGIFRRKFTNALLGQVSIAMAVMPEEIASSYEIASQFLVNGLLGVIEWWISSDMPCSSEEVTDRLLTFLKPFTDFIPA</sequence>
<evidence type="ECO:0000313" key="4">
    <source>
        <dbReference type="EMBL" id="EOW80340.1"/>
    </source>
</evidence>
<dbReference type="SUPFAM" id="SSF46689">
    <property type="entry name" value="Homeodomain-like"/>
    <property type="match status" value="1"/>
</dbReference>
<name>S0K681_9ENTE</name>
<dbReference type="PRINTS" id="PR00455">
    <property type="entry name" value="HTHTETR"/>
</dbReference>
<dbReference type="Pfam" id="PF14278">
    <property type="entry name" value="TetR_C_8"/>
    <property type="match status" value="1"/>
</dbReference>
<organism evidence="4 5">
    <name type="scientific">Enterococcus columbae DSM 7374 = ATCC 51263</name>
    <dbReference type="NCBI Taxonomy" id="1121865"/>
    <lineage>
        <taxon>Bacteria</taxon>
        <taxon>Bacillati</taxon>
        <taxon>Bacillota</taxon>
        <taxon>Bacilli</taxon>
        <taxon>Lactobacillales</taxon>
        <taxon>Enterococcaceae</taxon>
        <taxon>Enterococcus</taxon>
    </lineage>
</organism>
<dbReference type="OrthoDB" id="9810250at2"/>
<dbReference type="PATRIC" id="fig|1121865.3.peg.1388"/>
<dbReference type="AlphaFoldDB" id="S0K681"/>
<evidence type="ECO:0000256" key="2">
    <source>
        <dbReference type="PROSITE-ProRule" id="PRU00335"/>
    </source>
</evidence>
<protein>
    <recommendedName>
        <fullName evidence="3">HTH tetR-type domain-containing protein</fullName>
    </recommendedName>
</protein>
<comment type="caution">
    <text evidence="4">The sequence shown here is derived from an EMBL/GenBank/DDBJ whole genome shotgun (WGS) entry which is preliminary data.</text>
</comment>
<keyword evidence="5" id="KW-1185">Reference proteome</keyword>